<dbReference type="PROSITE" id="PS51186">
    <property type="entry name" value="GNAT"/>
    <property type="match status" value="1"/>
</dbReference>
<reference evidence="2 3" key="2">
    <citation type="submission" date="2012-02" db="EMBL/GenBank/DDBJ databases">
        <title>Improved High-Quality Draft sequence of Eubacterium cellulosolvens 6.</title>
        <authorList>
            <consortium name="US DOE Joint Genome Institute"/>
            <person name="Lucas S."/>
            <person name="Han J."/>
            <person name="Lapidus A."/>
            <person name="Cheng J.-F."/>
            <person name="Goodwin L."/>
            <person name="Pitluck S."/>
            <person name="Peters L."/>
            <person name="Mikhailova N."/>
            <person name="Gu W."/>
            <person name="Detter J.C."/>
            <person name="Han C."/>
            <person name="Tapia R."/>
            <person name="Land M."/>
            <person name="Hauser L."/>
            <person name="Kyrpides N."/>
            <person name="Ivanova N."/>
            <person name="Pagani I."/>
            <person name="Johnson E."/>
            <person name="Mukhopadhyay B."/>
            <person name="Anderson I."/>
            <person name="Woyke T."/>
        </authorList>
    </citation>
    <scope>NUCLEOTIDE SEQUENCE [LARGE SCALE GENOMIC DNA]</scope>
    <source>
        <strain evidence="2 3">6</strain>
    </source>
</reference>
<organism evidence="2 3">
    <name type="scientific">Eubacterium cellulosolvens (strain ATCC 43171 / JCM 9499 / 6)</name>
    <name type="common">Cillobacterium cellulosolvens</name>
    <dbReference type="NCBI Taxonomy" id="633697"/>
    <lineage>
        <taxon>Bacteria</taxon>
        <taxon>Bacillati</taxon>
        <taxon>Bacillota</taxon>
        <taxon>Clostridia</taxon>
        <taxon>Eubacteriales</taxon>
        <taxon>Eubacteriaceae</taxon>
        <taxon>Eubacterium</taxon>
    </lineage>
</organism>
<dbReference type="HOGENOM" id="CLU_1537769_0_0_9"/>
<name>I5ASJ9_EUBC6</name>
<evidence type="ECO:0000259" key="1">
    <source>
        <dbReference type="PROSITE" id="PS51186"/>
    </source>
</evidence>
<dbReference type="EMBL" id="CM001487">
    <property type="protein sequence ID" value="EIM56772.1"/>
    <property type="molecule type" value="Genomic_DNA"/>
</dbReference>
<dbReference type="AlphaFoldDB" id="I5ASJ9"/>
<accession>I5ASJ9</accession>
<proteinExistence type="predicted"/>
<dbReference type="Gene3D" id="3.40.630.30">
    <property type="match status" value="1"/>
</dbReference>
<dbReference type="GO" id="GO:0016747">
    <property type="term" value="F:acyltransferase activity, transferring groups other than amino-acyl groups"/>
    <property type="evidence" value="ECO:0007669"/>
    <property type="project" value="InterPro"/>
</dbReference>
<dbReference type="Proteomes" id="UP000005753">
    <property type="component" value="Chromosome"/>
</dbReference>
<keyword evidence="2" id="KW-0808">Transferase</keyword>
<reference evidence="2 3" key="1">
    <citation type="submission" date="2010-08" db="EMBL/GenBank/DDBJ databases">
        <authorList>
            <consortium name="US DOE Joint Genome Institute (JGI-PGF)"/>
            <person name="Lucas S."/>
            <person name="Copeland A."/>
            <person name="Lapidus A."/>
            <person name="Cheng J.-F."/>
            <person name="Bruce D."/>
            <person name="Goodwin L."/>
            <person name="Pitluck S."/>
            <person name="Land M.L."/>
            <person name="Hauser L."/>
            <person name="Chang Y.-J."/>
            <person name="Anderson I.J."/>
            <person name="Johnson E."/>
            <person name="Mulhopadhyay B."/>
            <person name="Kyrpides N."/>
            <person name="Woyke T.J."/>
        </authorList>
    </citation>
    <scope>NUCLEOTIDE SEQUENCE [LARGE SCALE GENOMIC DNA]</scope>
    <source>
        <strain evidence="2 3">6</strain>
    </source>
</reference>
<keyword evidence="2" id="KW-0012">Acyltransferase</keyword>
<feature type="domain" description="N-acetyltransferase" evidence="1">
    <location>
        <begin position="1"/>
        <end position="174"/>
    </location>
</feature>
<dbReference type="InterPro" id="IPR000182">
    <property type="entry name" value="GNAT_dom"/>
</dbReference>
<gene>
    <name evidence="2" type="ORF">EubceDRAFT1_0946</name>
</gene>
<dbReference type="CDD" id="cd04301">
    <property type="entry name" value="NAT_SF"/>
    <property type="match status" value="1"/>
</dbReference>
<evidence type="ECO:0000313" key="3">
    <source>
        <dbReference type="Proteomes" id="UP000005753"/>
    </source>
</evidence>
<dbReference type="STRING" id="633697.EubceDRAFT1_0946"/>
<keyword evidence="3" id="KW-1185">Reference proteome</keyword>
<protein>
    <submittedName>
        <fullName evidence="2">Sortase-like acyltransferase</fullName>
    </submittedName>
</protein>
<dbReference type="Pfam" id="PF00583">
    <property type="entry name" value="Acetyltransf_1"/>
    <property type="match status" value="1"/>
</dbReference>
<sequence>MIRSAATSDALRLNKILLLSEKAASGACLKDLYRRQRNELTTFLRTDHASRTFIYVCEDEGIVKGMVAWTTFSATCKHSLTDQNCWLNNSLTECVEIRGLYVDPEWRCQGIGRRMITSFLRNMEHQNISTACIWILADDVATARFCEEFDFVKTASSRISANGNRVVRWTHSFF</sequence>
<dbReference type="SUPFAM" id="SSF55729">
    <property type="entry name" value="Acyl-CoA N-acyltransferases (Nat)"/>
    <property type="match status" value="1"/>
</dbReference>
<evidence type="ECO:0000313" key="2">
    <source>
        <dbReference type="EMBL" id="EIM56772.1"/>
    </source>
</evidence>
<dbReference type="InterPro" id="IPR016181">
    <property type="entry name" value="Acyl_CoA_acyltransferase"/>
</dbReference>